<feature type="region of interest" description="Disordered" evidence="1">
    <location>
        <begin position="314"/>
        <end position="355"/>
    </location>
</feature>
<dbReference type="Proteomes" id="UP000236333">
    <property type="component" value="Unassembled WGS sequence"/>
</dbReference>
<evidence type="ECO:0000313" key="4">
    <source>
        <dbReference type="Proteomes" id="UP000236333"/>
    </source>
</evidence>
<evidence type="ECO:0000313" key="3">
    <source>
        <dbReference type="EMBL" id="PNH07286.1"/>
    </source>
</evidence>
<organism evidence="3 4">
    <name type="scientific">Tetrabaena socialis</name>
    <dbReference type="NCBI Taxonomy" id="47790"/>
    <lineage>
        <taxon>Eukaryota</taxon>
        <taxon>Viridiplantae</taxon>
        <taxon>Chlorophyta</taxon>
        <taxon>core chlorophytes</taxon>
        <taxon>Chlorophyceae</taxon>
        <taxon>CS clade</taxon>
        <taxon>Chlamydomonadales</taxon>
        <taxon>Tetrabaenaceae</taxon>
        <taxon>Tetrabaena</taxon>
    </lineage>
</organism>
<feature type="compositionally biased region" description="Pro residues" evidence="1">
    <location>
        <begin position="10"/>
        <end position="26"/>
    </location>
</feature>
<name>A0A2J8A443_9CHLO</name>
<keyword evidence="2" id="KW-1133">Transmembrane helix</keyword>
<protein>
    <submittedName>
        <fullName evidence="3">Uncharacterized protein</fullName>
    </submittedName>
</protein>
<reference evidence="3 4" key="1">
    <citation type="journal article" date="2017" name="Mol. Biol. Evol.">
        <title>The 4-celled Tetrabaena socialis nuclear genome reveals the essential components for genetic control of cell number at the origin of multicellularity in the volvocine lineage.</title>
        <authorList>
            <person name="Featherston J."/>
            <person name="Arakaki Y."/>
            <person name="Hanschen E.R."/>
            <person name="Ferris P.J."/>
            <person name="Michod R.E."/>
            <person name="Olson B.J.S.C."/>
            <person name="Nozaki H."/>
            <person name="Durand P.M."/>
        </authorList>
    </citation>
    <scope>NUCLEOTIDE SEQUENCE [LARGE SCALE GENOMIC DNA]</scope>
    <source>
        <strain evidence="3 4">NIES-571</strain>
    </source>
</reference>
<feature type="transmembrane region" description="Helical" evidence="2">
    <location>
        <begin position="266"/>
        <end position="285"/>
    </location>
</feature>
<keyword evidence="4" id="KW-1185">Reference proteome</keyword>
<sequence>MPQRRGASPFPLPPPPPPRPPPPPPLSFNRWFARRARACDLLLLLLEVLTMSATHTAQLMFGRVCVPVGGGPHAALQELPLHPDLHRADALLAAFPCAASYAGRLLYVIRTAAAFDSRVALRLTDYGLLGFMLGQLASLAVLLASPWLYEQTRRGLLFVQSAAVLLGCLASAVWTPAALLPLVSAALLGAGRRRMGAVFFAWKAATADRAIETYDAQARGEAPGRSGQWRVIRLLFGPALWLLAVITTHFLDRRLLPPGASQPQHLQALHAALLFVVVAVLPYLAGRCYKRAWLRPQYIAYLLDRGSKNIRVVSSKGETRNASKNGSTGERSGGDVGGGCSTRSSGSTKGGSSCGDILAGSGGRGGGSGGGNAKGGGGGGAAAAIDSIPPLPTGRSPLYPLRRDGFVRVHLISGKVVLPEGSHTSGGLSFEATAALAQNAAAAAASAQAGGGGPVRFTLLSILCIKGCVHVLMMVRHAGDGSGSSLRTHHAKIEEAEVGAGGIGAAVESACSLLLTDASGGEGGGGSSAALQPAPSAFAWPPVLPMSAAAEGGAAASYLLLLPTPSLAGLGAVRCVVAGPASQPQQRQQVHVDGTLAIASAYTDSAERGGHMVLRLQLPPVALRASGALSVFVLPSSSAVDALEASSVADAAPLAALPLLALPAAAAAEVRQLYGEVLGQEVYGSLQQLLLEENTAGGGPDGWRLAASASAAAASASAAIRQSGLASLSHDIGALLQLPASAAVEAFERGAGDGDGGGAQEEQLPFEAWSSADLLRFLASQRMGACLREGLRALRRAGVQLAYADYAFTDGGGVGALEAAALQLIREAGKADAERSYQAFKAARCWRVNLLAFALMVAVRLAACLRTLRAVRAAETAPMPAAADGLGAGRLTELQQQLLAQALFVAAGFITALAFGTALLRRRRTALLLTYKALLDPLSSCLVMWPPAWGGPLLRTPDAWLDGCRRYELHWLCQSQLLQLSPLHQLWAALAGLLPMTLY</sequence>
<evidence type="ECO:0000256" key="1">
    <source>
        <dbReference type="SAM" id="MobiDB-lite"/>
    </source>
</evidence>
<feature type="region of interest" description="Disordered" evidence="1">
    <location>
        <begin position="1"/>
        <end position="26"/>
    </location>
</feature>
<dbReference type="EMBL" id="PGGS01000187">
    <property type="protein sequence ID" value="PNH07286.1"/>
    <property type="molecule type" value="Genomic_DNA"/>
</dbReference>
<evidence type="ECO:0000256" key="2">
    <source>
        <dbReference type="SAM" id="Phobius"/>
    </source>
</evidence>
<keyword evidence="2" id="KW-0472">Membrane</keyword>
<feature type="non-terminal residue" evidence="3">
    <location>
        <position position="999"/>
    </location>
</feature>
<accession>A0A2J8A443</accession>
<feature type="transmembrane region" description="Helical" evidence="2">
    <location>
        <begin position="161"/>
        <end position="188"/>
    </location>
</feature>
<dbReference type="AlphaFoldDB" id="A0A2J8A443"/>
<feature type="transmembrane region" description="Helical" evidence="2">
    <location>
        <begin position="845"/>
        <end position="863"/>
    </location>
</feature>
<proteinExistence type="predicted"/>
<comment type="caution">
    <text evidence="3">The sequence shown here is derived from an EMBL/GenBank/DDBJ whole genome shotgun (WGS) entry which is preliminary data.</text>
</comment>
<feature type="transmembrane region" description="Helical" evidence="2">
    <location>
        <begin position="231"/>
        <end position="251"/>
    </location>
</feature>
<keyword evidence="2" id="KW-0812">Transmembrane</keyword>
<feature type="transmembrane region" description="Helical" evidence="2">
    <location>
        <begin position="128"/>
        <end position="149"/>
    </location>
</feature>
<feature type="compositionally biased region" description="Polar residues" evidence="1">
    <location>
        <begin position="320"/>
        <end position="330"/>
    </location>
</feature>
<gene>
    <name evidence="3" type="ORF">TSOC_006272</name>
</gene>
<feature type="transmembrane region" description="Helical" evidence="2">
    <location>
        <begin position="898"/>
        <end position="920"/>
    </location>
</feature>